<accession>A0ABS4KUK6</accession>
<name>A0ABS4KUK6_9CLOT</name>
<proteinExistence type="predicted"/>
<keyword evidence="2" id="KW-1185">Reference proteome</keyword>
<organism evidence="1 2">
    <name type="scientific">Clostridium algifaecis</name>
    <dbReference type="NCBI Taxonomy" id="1472040"/>
    <lineage>
        <taxon>Bacteria</taxon>
        <taxon>Bacillati</taxon>
        <taxon>Bacillota</taxon>
        <taxon>Clostridia</taxon>
        <taxon>Eubacteriales</taxon>
        <taxon>Clostridiaceae</taxon>
        <taxon>Clostridium</taxon>
    </lineage>
</organism>
<evidence type="ECO:0000313" key="2">
    <source>
        <dbReference type="Proteomes" id="UP001519307"/>
    </source>
</evidence>
<sequence length="39" mass="4228">MIKYTGSLFSTLKDSNGDTAYYIPSKNDNIGNTVVVGEN</sequence>
<evidence type="ECO:0000313" key="1">
    <source>
        <dbReference type="EMBL" id="MBP2033728.1"/>
    </source>
</evidence>
<dbReference type="Proteomes" id="UP001519307">
    <property type="component" value="Unassembled WGS sequence"/>
</dbReference>
<reference evidence="1 2" key="1">
    <citation type="submission" date="2021-03" db="EMBL/GenBank/DDBJ databases">
        <title>Genomic Encyclopedia of Type Strains, Phase IV (KMG-IV): sequencing the most valuable type-strain genomes for metagenomic binning, comparative biology and taxonomic classification.</title>
        <authorList>
            <person name="Goeker M."/>
        </authorList>
    </citation>
    <scope>NUCLEOTIDE SEQUENCE [LARGE SCALE GENOMIC DNA]</scope>
    <source>
        <strain evidence="1 2">DSM 28783</strain>
    </source>
</reference>
<dbReference type="EMBL" id="JAGGLM010000020">
    <property type="protein sequence ID" value="MBP2033728.1"/>
    <property type="molecule type" value="Genomic_DNA"/>
</dbReference>
<protein>
    <submittedName>
        <fullName evidence="1">Uncharacterized protein</fullName>
    </submittedName>
</protein>
<gene>
    <name evidence="1" type="ORF">J2Z42_002435</name>
</gene>
<comment type="caution">
    <text evidence="1">The sequence shown here is derived from an EMBL/GenBank/DDBJ whole genome shotgun (WGS) entry which is preliminary data.</text>
</comment>